<sequence length="288" mass="30967">MTTTARRSRRPRRLGSPNRGGPLVYLLLILLAVYAAAPIVVLFFSALKTPAELSTNPMGLPADAAWENFLTAWNNAGMATGLRNSAVIVTATAVGVCLISGAAAYAMVRLDVPAPGAITMYLLVVTALPLQLFLVPLVSWWTKTGLYDTQFGLVLIYWAIYSPFSTLLLRSYLIAIPPDYEAAARIDGAGELTVFFRIVLPLIWPGVLTAGLIAALQAYNEFLLAVTFIQDSEALPVSISLYSFQQGFTVNHALVAAAGLIMALPVLALFLVLQRRFVEGYASTGLAN</sequence>
<evidence type="ECO:0000256" key="4">
    <source>
        <dbReference type="ARBA" id="ARBA00022692"/>
    </source>
</evidence>
<dbReference type="Pfam" id="PF00528">
    <property type="entry name" value="BPD_transp_1"/>
    <property type="match status" value="1"/>
</dbReference>
<feature type="transmembrane region" description="Helical" evidence="7">
    <location>
        <begin position="21"/>
        <end position="47"/>
    </location>
</feature>
<proteinExistence type="inferred from homology"/>
<keyword evidence="6 7" id="KW-0472">Membrane</keyword>
<comment type="subcellular location">
    <subcellularLocation>
        <location evidence="1 7">Cell membrane</location>
        <topology evidence="1 7">Multi-pass membrane protein</topology>
    </subcellularLocation>
</comment>
<dbReference type="GO" id="GO:0005886">
    <property type="term" value="C:plasma membrane"/>
    <property type="evidence" value="ECO:0007669"/>
    <property type="project" value="UniProtKB-SubCell"/>
</dbReference>
<evidence type="ECO:0000256" key="2">
    <source>
        <dbReference type="ARBA" id="ARBA00022448"/>
    </source>
</evidence>
<feature type="transmembrane region" description="Helical" evidence="7">
    <location>
        <begin position="86"/>
        <end position="108"/>
    </location>
</feature>
<dbReference type="InterPro" id="IPR000515">
    <property type="entry name" value="MetI-like"/>
</dbReference>
<gene>
    <name evidence="9" type="ORF">SAMN05421803_12945</name>
</gene>
<dbReference type="RefSeq" id="WP_178378680.1">
    <property type="nucleotide sequence ID" value="NZ_FQZK01000029.1"/>
</dbReference>
<dbReference type="CDD" id="cd06261">
    <property type="entry name" value="TM_PBP2"/>
    <property type="match status" value="1"/>
</dbReference>
<evidence type="ECO:0000256" key="3">
    <source>
        <dbReference type="ARBA" id="ARBA00022475"/>
    </source>
</evidence>
<keyword evidence="4 7" id="KW-0812">Transmembrane</keyword>
<feature type="transmembrane region" description="Helical" evidence="7">
    <location>
        <begin position="194"/>
        <end position="219"/>
    </location>
</feature>
<evidence type="ECO:0000256" key="5">
    <source>
        <dbReference type="ARBA" id="ARBA00022989"/>
    </source>
</evidence>
<evidence type="ECO:0000256" key="1">
    <source>
        <dbReference type="ARBA" id="ARBA00004651"/>
    </source>
</evidence>
<dbReference type="GO" id="GO:0055085">
    <property type="term" value="P:transmembrane transport"/>
    <property type="evidence" value="ECO:0007669"/>
    <property type="project" value="InterPro"/>
</dbReference>
<evidence type="ECO:0000313" key="10">
    <source>
        <dbReference type="Proteomes" id="UP000184452"/>
    </source>
</evidence>
<keyword evidence="10" id="KW-1185">Reference proteome</keyword>
<dbReference type="PANTHER" id="PTHR43744:SF12">
    <property type="entry name" value="ABC TRANSPORTER PERMEASE PROTEIN MG189-RELATED"/>
    <property type="match status" value="1"/>
</dbReference>
<dbReference type="InterPro" id="IPR035906">
    <property type="entry name" value="MetI-like_sf"/>
</dbReference>
<evidence type="ECO:0000313" key="9">
    <source>
        <dbReference type="EMBL" id="SHK71954.1"/>
    </source>
</evidence>
<keyword evidence="2 7" id="KW-0813">Transport</keyword>
<dbReference type="PANTHER" id="PTHR43744">
    <property type="entry name" value="ABC TRANSPORTER PERMEASE PROTEIN MG189-RELATED-RELATED"/>
    <property type="match status" value="1"/>
</dbReference>
<reference evidence="9 10" key="1">
    <citation type="submission" date="2016-11" db="EMBL/GenBank/DDBJ databases">
        <authorList>
            <person name="Jaros S."/>
            <person name="Januszkiewicz K."/>
            <person name="Wedrychowicz H."/>
        </authorList>
    </citation>
    <scope>NUCLEOTIDE SEQUENCE [LARGE SCALE GENOMIC DNA]</scope>
    <source>
        <strain evidence="9 10">CGMCC 4.5723</strain>
    </source>
</reference>
<feature type="transmembrane region" description="Helical" evidence="7">
    <location>
        <begin position="154"/>
        <end position="173"/>
    </location>
</feature>
<dbReference type="EMBL" id="FQZK01000029">
    <property type="protein sequence ID" value="SHK71954.1"/>
    <property type="molecule type" value="Genomic_DNA"/>
</dbReference>
<name>A0A1M6US22_9ACTN</name>
<protein>
    <submittedName>
        <fullName evidence="9">Raffinose/stachyose/melibiose transport system permease protein</fullName>
    </submittedName>
</protein>
<keyword evidence="3" id="KW-1003">Cell membrane</keyword>
<dbReference type="Gene3D" id="1.10.3720.10">
    <property type="entry name" value="MetI-like"/>
    <property type="match status" value="1"/>
</dbReference>
<dbReference type="STRING" id="758803.SAMN05421803_12945"/>
<feature type="transmembrane region" description="Helical" evidence="7">
    <location>
        <begin position="120"/>
        <end position="142"/>
    </location>
</feature>
<organism evidence="9 10">
    <name type="scientific">Nocardiopsis flavescens</name>
    <dbReference type="NCBI Taxonomy" id="758803"/>
    <lineage>
        <taxon>Bacteria</taxon>
        <taxon>Bacillati</taxon>
        <taxon>Actinomycetota</taxon>
        <taxon>Actinomycetes</taxon>
        <taxon>Streptosporangiales</taxon>
        <taxon>Nocardiopsidaceae</taxon>
        <taxon>Nocardiopsis</taxon>
    </lineage>
</organism>
<dbReference type="SUPFAM" id="SSF161098">
    <property type="entry name" value="MetI-like"/>
    <property type="match status" value="1"/>
</dbReference>
<comment type="similarity">
    <text evidence="7">Belongs to the binding-protein-dependent transport system permease family.</text>
</comment>
<evidence type="ECO:0000259" key="8">
    <source>
        <dbReference type="PROSITE" id="PS50928"/>
    </source>
</evidence>
<feature type="domain" description="ABC transmembrane type-1" evidence="8">
    <location>
        <begin position="82"/>
        <end position="273"/>
    </location>
</feature>
<dbReference type="AlphaFoldDB" id="A0A1M6US22"/>
<dbReference type="Proteomes" id="UP000184452">
    <property type="component" value="Unassembled WGS sequence"/>
</dbReference>
<accession>A0A1M6US22</accession>
<feature type="transmembrane region" description="Helical" evidence="7">
    <location>
        <begin position="253"/>
        <end position="273"/>
    </location>
</feature>
<dbReference type="PROSITE" id="PS50928">
    <property type="entry name" value="ABC_TM1"/>
    <property type="match status" value="1"/>
</dbReference>
<evidence type="ECO:0000256" key="6">
    <source>
        <dbReference type="ARBA" id="ARBA00023136"/>
    </source>
</evidence>
<keyword evidence="5 7" id="KW-1133">Transmembrane helix</keyword>
<evidence type="ECO:0000256" key="7">
    <source>
        <dbReference type="RuleBase" id="RU363032"/>
    </source>
</evidence>